<dbReference type="GO" id="GO:0005886">
    <property type="term" value="C:plasma membrane"/>
    <property type="evidence" value="ECO:0007669"/>
    <property type="project" value="UniProtKB-SubCell"/>
</dbReference>
<dbReference type="RefSeq" id="WP_011975106.1">
    <property type="nucleotide sequence ID" value="NZ_ATYC01000022.1"/>
</dbReference>
<feature type="transmembrane region" description="Helical" evidence="6">
    <location>
        <begin position="290"/>
        <end position="309"/>
    </location>
</feature>
<keyword evidence="3 6" id="KW-0812">Transmembrane</keyword>
<name>A0A508WNW9_9HYPH</name>
<feature type="transmembrane region" description="Helical" evidence="6">
    <location>
        <begin position="87"/>
        <end position="105"/>
    </location>
</feature>
<feature type="transmembrane region" description="Helical" evidence="6">
    <location>
        <begin position="188"/>
        <end position="212"/>
    </location>
</feature>
<evidence type="ECO:0000256" key="5">
    <source>
        <dbReference type="ARBA" id="ARBA00023136"/>
    </source>
</evidence>
<reference evidence="7" key="1">
    <citation type="submission" date="2019-06" db="EMBL/GenBank/DDBJ databases">
        <authorList>
            <person name="Le Quere A."/>
            <person name="Colella S."/>
        </authorList>
    </citation>
    <scope>NUCLEOTIDE SEQUENCE</scope>
    <source>
        <strain evidence="7">EmedicaeMD41</strain>
    </source>
</reference>
<feature type="transmembrane region" description="Helical" evidence="6">
    <location>
        <begin position="59"/>
        <end position="80"/>
    </location>
</feature>
<dbReference type="PANTHER" id="PTHR32196">
    <property type="entry name" value="ABC TRANSPORTER PERMEASE PROTEIN YPHD-RELATED-RELATED"/>
    <property type="match status" value="1"/>
</dbReference>
<feature type="transmembrane region" description="Helical" evidence="6">
    <location>
        <begin position="144"/>
        <end position="168"/>
    </location>
</feature>
<dbReference type="InterPro" id="IPR001851">
    <property type="entry name" value="ABC_transp_permease"/>
</dbReference>
<sequence>MSEAAGSTMAPLTRHDMAFRRKLAIFSSNSRELSVIFAALVMFVALSFSTDTFFTELNLLSLLRQISVIGIIAVGSTFVFISGEIDLSVGALHGLLAMVCAKLAINMGIDMYAVALVGVLLGATLSGINGVITTKLRIPSFITTLGMLSIYSGATLVLSTGMPISGLQDPGFRSLVAGRAFGFIPAQVLWMVAAGIFGTYLLLFTRFGYNVFATGGNKAAAKAVGINTDRVKILAFVCSGALVGVSSFILLGWFRGVDPQTGNGLELSVIAAVIIGGTGLFGGQGSVLGTLVGALIIGMISNGTVLLGVDSYYEPVAHGAVILLAVIIDIWVRARR</sequence>
<dbReference type="GeneID" id="61612251"/>
<dbReference type="AlphaFoldDB" id="A0A508WNW9"/>
<evidence type="ECO:0000256" key="2">
    <source>
        <dbReference type="ARBA" id="ARBA00022475"/>
    </source>
</evidence>
<dbReference type="GO" id="GO:0022857">
    <property type="term" value="F:transmembrane transporter activity"/>
    <property type="evidence" value="ECO:0007669"/>
    <property type="project" value="InterPro"/>
</dbReference>
<gene>
    <name evidence="7" type="ORF">EMEDMD4_100121</name>
</gene>
<feature type="transmembrane region" description="Helical" evidence="6">
    <location>
        <begin position="111"/>
        <end position="132"/>
    </location>
</feature>
<dbReference type="EC" id="3.6.3.17" evidence="7"/>
<keyword evidence="5 6" id="KW-0472">Membrane</keyword>
<organism evidence="7">
    <name type="scientific">Sinorhizobium medicae</name>
    <dbReference type="NCBI Taxonomy" id="110321"/>
    <lineage>
        <taxon>Bacteria</taxon>
        <taxon>Pseudomonadati</taxon>
        <taxon>Pseudomonadota</taxon>
        <taxon>Alphaproteobacteria</taxon>
        <taxon>Hyphomicrobiales</taxon>
        <taxon>Rhizobiaceae</taxon>
        <taxon>Sinorhizobium/Ensifer group</taxon>
        <taxon>Sinorhizobium</taxon>
    </lineage>
</organism>
<dbReference type="GO" id="GO:0016787">
    <property type="term" value="F:hydrolase activity"/>
    <property type="evidence" value="ECO:0007669"/>
    <property type="project" value="UniProtKB-KW"/>
</dbReference>
<dbReference type="CDD" id="cd06579">
    <property type="entry name" value="TM_PBP1_transp_AraH_like"/>
    <property type="match status" value="1"/>
</dbReference>
<comment type="subcellular location">
    <subcellularLocation>
        <location evidence="1">Cell membrane</location>
        <topology evidence="1">Multi-pass membrane protein</topology>
    </subcellularLocation>
</comment>
<proteinExistence type="predicted"/>
<evidence type="ECO:0000256" key="4">
    <source>
        <dbReference type="ARBA" id="ARBA00022989"/>
    </source>
</evidence>
<feature type="transmembrane region" description="Helical" evidence="6">
    <location>
        <begin position="233"/>
        <end position="253"/>
    </location>
</feature>
<protein>
    <submittedName>
        <fullName evidence="7">Monosaccharide-transporting ATPase</fullName>
        <ecNumber evidence="7">3.6.3.17</ecNumber>
    </submittedName>
</protein>
<accession>A0A508WNW9</accession>
<evidence type="ECO:0000256" key="3">
    <source>
        <dbReference type="ARBA" id="ARBA00022692"/>
    </source>
</evidence>
<dbReference type="Pfam" id="PF02653">
    <property type="entry name" value="BPD_transp_2"/>
    <property type="match status" value="1"/>
</dbReference>
<evidence type="ECO:0000256" key="6">
    <source>
        <dbReference type="SAM" id="Phobius"/>
    </source>
</evidence>
<keyword evidence="2" id="KW-1003">Cell membrane</keyword>
<feature type="transmembrane region" description="Helical" evidence="6">
    <location>
        <begin position="265"/>
        <end position="283"/>
    </location>
</feature>
<dbReference type="EMBL" id="CABFNB010000002">
    <property type="protein sequence ID" value="VTZ59134.1"/>
    <property type="molecule type" value="Genomic_DNA"/>
</dbReference>
<keyword evidence="4 6" id="KW-1133">Transmembrane helix</keyword>
<keyword evidence="7" id="KW-0378">Hydrolase</keyword>
<evidence type="ECO:0000313" key="7">
    <source>
        <dbReference type="EMBL" id="VTZ59134.1"/>
    </source>
</evidence>
<dbReference type="PANTHER" id="PTHR32196:SF72">
    <property type="entry name" value="RIBOSE IMPORT PERMEASE PROTEIN RBSC"/>
    <property type="match status" value="1"/>
</dbReference>
<dbReference type="Proteomes" id="UP000507954">
    <property type="component" value="Unassembled WGS sequence"/>
</dbReference>
<evidence type="ECO:0000256" key="1">
    <source>
        <dbReference type="ARBA" id="ARBA00004651"/>
    </source>
</evidence>
<feature type="transmembrane region" description="Helical" evidence="6">
    <location>
        <begin position="315"/>
        <end position="332"/>
    </location>
</feature>